<accession>A0ABR8KCZ2</accession>
<evidence type="ECO:0000313" key="1">
    <source>
        <dbReference type="EMBL" id="MBD2736724.1"/>
    </source>
</evidence>
<comment type="caution">
    <text evidence="1">The sequence shown here is derived from an EMBL/GenBank/DDBJ whole genome shotgun (WGS) entry which is preliminary data.</text>
</comment>
<sequence>MNILADDSNNIVCISNKIYFHQTCVLYQQQASKPQPDAQGATINSSVSLALKEKVVTTASVKISSSKSSKSISNWILAQR</sequence>
<proteinExistence type="predicted"/>
<evidence type="ECO:0000313" key="2">
    <source>
        <dbReference type="Proteomes" id="UP000637383"/>
    </source>
</evidence>
<keyword evidence="2" id="KW-1185">Reference proteome</keyword>
<gene>
    <name evidence="1" type="ORF">H6H03_23005</name>
</gene>
<dbReference type="Proteomes" id="UP000637383">
    <property type="component" value="Unassembled WGS sequence"/>
</dbReference>
<reference evidence="1 2" key="1">
    <citation type="journal article" date="2020" name="ISME J.">
        <title>Comparative genomics reveals insights into cyanobacterial evolution and habitat adaptation.</title>
        <authorList>
            <person name="Chen M.Y."/>
            <person name="Teng W.K."/>
            <person name="Zhao L."/>
            <person name="Hu C.X."/>
            <person name="Zhou Y.K."/>
            <person name="Han B.P."/>
            <person name="Song L.R."/>
            <person name="Shu W.S."/>
        </authorList>
    </citation>
    <scope>NUCLEOTIDE SEQUENCE [LARGE SCALE GENOMIC DNA]</scope>
    <source>
        <strain evidence="1 2">FACHB-159</strain>
    </source>
</reference>
<protein>
    <submittedName>
        <fullName evidence="1">Uncharacterized protein</fullName>
    </submittedName>
</protein>
<name>A0ABR8KCZ2_9NOSO</name>
<dbReference type="RefSeq" id="WP_190957337.1">
    <property type="nucleotide sequence ID" value="NZ_JACJTU010000023.1"/>
</dbReference>
<organism evidence="1 2">
    <name type="scientific">Nostoc paludosum FACHB-159</name>
    <dbReference type="NCBI Taxonomy" id="2692908"/>
    <lineage>
        <taxon>Bacteria</taxon>
        <taxon>Bacillati</taxon>
        <taxon>Cyanobacteriota</taxon>
        <taxon>Cyanophyceae</taxon>
        <taxon>Nostocales</taxon>
        <taxon>Nostocaceae</taxon>
        <taxon>Nostoc</taxon>
    </lineage>
</organism>
<dbReference type="EMBL" id="JACJTU010000023">
    <property type="protein sequence ID" value="MBD2736724.1"/>
    <property type="molecule type" value="Genomic_DNA"/>
</dbReference>